<dbReference type="PROSITE" id="PS51459">
    <property type="entry name" value="FIDO"/>
    <property type="match status" value="1"/>
</dbReference>
<protein>
    <submittedName>
        <fullName evidence="2">Death-on-curing protein</fullName>
    </submittedName>
</protein>
<feature type="domain" description="Fido" evidence="1">
    <location>
        <begin position="5"/>
        <end position="121"/>
    </location>
</feature>
<dbReference type="OrthoDB" id="9802752at2"/>
<dbReference type="STRING" id="134601.AFA91_32270"/>
<sequence length="127" mass="13971">MTEYLDLEDLLEIAKRAVGVDVSVRDYGLLESALARPRASVFGQDAYRDVHVKAAALLHSLARNHALVDGNKRLAWAACLTFLGLNGQWISAPEDDRFDFVIAVATGVEPELGAIAERLRAWSHRAD</sequence>
<dbReference type="PANTHER" id="PTHR39426:SF1">
    <property type="entry name" value="HOMOLOGY TO DEATH-ON-CURING PROTEIN OF PHAGE P1"/>
    <property type="match status" value="1"/>
</dbReference>
<dbReference type="Pfam" id="PF02661">
    <property type="entry name" value="Fic"/>
    <property type="match status" value="1"/>
</dbReference>
<dbReference type="PANTHER" id="PTHR39426">
    <property type="entry name" value="HOMOLOGY TO DEATH-ON-CURING PROTEIN OF PHAGE P1"/>
    <property type="match status" value="1"/>
</dbReference>
<dbReference type="RefSeq" id="WP_049748267.1">
    <property type="nucleotide sequence ID" value="NZ_CP012150.1"/>
</dbReference>
<evidence type="ECO:0000313" key="2">
    <source>
        <dbReference type="EMBL" id="AKS35825.1"/>
    </source>
</evidence>
<proteinExistence type="predicted"/>
<gene>
    <name evidence="2" type="ORF">AFA91_32270</name>
</gene>
<dbReference type="InterPro" id="IPR006440">
    <property type="entry name" value="Doc"/>
</dbReference>
<dbReference type="NCBIfam" id="TIGR01550">
    <property type="entry name" value="DOC_P1"/>
    <property type="match status" value="1"/>
</dbReference>
<evidence type="ECO:0000259" key="1">
    <source>
        <dbReference type="PROSITE" id="PS51459"/>
    </source>
</evidence>
<dbReference type="PATRIC" id="fig|134601.6.peg.6673"/>
<evidence type="ECO:0000313" key="3">
    <source>
        <dbReference type="Proteomes" id="UP000062255"/>
    </source>
</evidence>
<dbReference type="EMBL" id="CP012150">
    <property type="protein sequence ID" value="AKS35825.1"/>
    <property type="molecule type" value="Genomic_DNA"/>
</dbReference>
<dbReference type="InterPro" id="IPR003812">
    <property type="entry name" value="Fido"/>
</dbReference>
<dbReference type="KEGG" id="mgo:AFA91_32270"/>
<dbReference type="Gene3D" id="1.20.120.1870">
    <property type="entry name" value="Fic/DOC protein, Fido domain"/>
    <property type="match status" value="1"/>
</dbReference>
<dbReference type="Proteomes" id="UP000062255">
    <property type="component" value="Chromosome"/>
</dbReference>
<organism evidence="2 3">
    <name type="scientific">Mycolicibacterium goodii</name>
    <name type="common">Mycobacterium goodii</name>
    <dbReference type="NCBI Taxonomy" id="134601"/>
    <lineage>
        <taxon>Bacteria</taxon>
        <taxon>Bacillati</taxon>
        <taxon>Actinomycetota</taxon>
        <taxon>Actinomycetes</taxon>
        <taxon>Mycobacteriales</taxon>
        <taxon>Mycobacteriaceae</taxon>
        <taxon>Mycolicibacterium</taxon>
    </lineage>
</organism>
<dbReference type="GO" id="GO:0016301">
    <property type="term" value="F:kinase activity"/>
    <property type="evidence" value="ECO:0007669"/>
    <property type="project" value="InterPro"/>
</dbReference>
<accession>A0A0K0XEK4</accession>
<dbReference type="InterPro" id="IPR053737">
    <property type="entry name" value="Type_II_TA_Toxin"/>
</dbReference>
<name>A0A0K0XEK4_MYCGD</name>
<dbReference type="AlphaFoldDB" id="A0A0K0XEK4"/>
<reference evidence="2 3" key="1">
    <citation type="submission" date="2015-07" db="EMBL/GenBank/DDBJ databases">
        <title>Complete genome sequence of Mycobacterium goodii X7B, a facultative thermophilic biodesulfurizing bacterium.</title>
        <authorList>
            <person name="Yu B."/>
            <person name="Li F."/>
            <person name="Xu P."/>
        </authorList>
    </citation>
    <scope>NUCLEOTIDE SEQUENCE [LARGE SCALE GENOMIC DNA]</scope>
    <source>
        <strain evidence="2 3">X7B</strain>
    </source>
</reference>